<evidence type="ECO:0000313" key="3">
    <source>
        <dbReference type="Proteomes" id="UP000728185"/>
    </source>
</evidence>
<feature type="region of interest" description="Disordered" evidence="1">
    <location>
        <begin position="270"/>
        <end position="307"/>
    </location>
</feature>
<organism evidence="2 3">
    <name type="scientific">Fasciolopsis buskii</name>
    <dbReference type="NCBI Taxonomy" id="27845"/>
    <lineage>
        <taxon>Eukaryota</taxon>
        <taxon>Metazoa</taxon>
        <taxon>Spiralia</taxon>
        <taxon>Lophotrochozoa</taxon>
        <taxon>Platyhelminthes</taxon>
        <taxon>Trematoda</taxon>
        <taxon>Digenea</taxon>
        <taxon>Plagiorchiida</taxon>
        <taxon>Echinostomata</taxon>
        <taxon>Echinostomatoidea</taxon>
        <taxon>Fasciolidae</taxon>
        <taxon>Fasciolopsis</taxon>
    </lineage>
</organism>
<accession>A0A8E0VE68</accession>
<dbReference type="OrthoDB" id="6227326at2759"/>
<proteinExistence type="predicted"/>
<comment type="caution">
    <text evidence="2">The sequence shown here is derived from an EMBL/GenBank/DDBJ whole genome shotgun (WGS) entry which is preliminary data.</text>
</comment>
<protein>
    <submittedName>
        <fullName evidence="2">Uncharacterized protein</fullName>
    </submittedName>
</protein>
<dbReference type="Proteomes" id="UP000728185">
    <property type="component" value="Unassembled WGS sequence"/>
</dbReference>
<evidence type="ECO:0000313" key="2">
    <source>
        <dbReference type="EMBL" id="KAA0188109.1"/>
    </source>
</evidence>
<sequence length="516" mass="58088">MQFFSRPTQGRDRDVMCGRFDQKCTTWNLFFHFILVLTTVSSVTLTNASRTQPTPYESVGIWTARRRSSTSGLYSTESAVTPPTITTTTARWATTAALTGSAKNYSTQQSSDPLSMGHWLNLGIPYYKCPSPFEKDHCKNLPSSSSLPENSAMWKPDYASLMERITCVIQKLNCPTDNRSFQLHDIPCQSACLSVVSACQRQVPYAGCQSSAYSSSSTIRNSLWPIGSGSYLNQIGASPNSAYLYPYGGNVFSAPYARYSGMHGSYLSRRSGREPYTNRVASARRHTYTSEPTFSQEKKTQSEQGQQWHQLQRIRRNVLRPNPEYLVGSSSNTPLVGRMASGLTDADCYLLPSGGCDKMATQLVETDQYTSTSIEHNVRINPGCPSDLAATCSSMFPREYTRQQWVKGDFTVAAVIRIAQTLWWFGPNNRFQPFFRFHVTETLESDIHPYDDKMILTYSWPSRCICPNEVTAEKSYLMLTHSVKSRQTLNITSNTVFLSRVKRYTRRLSVSFPSEV</sequence>
<dbReference type="EMBL" id="LUCM01008632">
    <property type="protein sequence ID" value="KAA0188109.1"/>
    <property type="molecule type" value="Genomic_DNA"/>
</dbReference>
<dbReference type="AlphaFoldDB" id="A0A8E0VE68"/>
<name>A0A8E0VE68_9TREM</name>
<evidence type="ECO:0000256" key="1">
    <source>
        <dbReference type="SAM" id="MobiDB-lite"/>
    </source>
</evidence>
<reference evidence="2" key="1">
    <citation type="submission" date="2019-05" db="EMBL/GenBank/DDBJ databases">
        <title>Annotation for the trematode Fasciolopsis buski.</title>
        <authorList>
            <person name="Choi Y.-J."/>
        </authorList>
    </citation>
    <scope>NUCLEOTIDE SEQUENCE</scope>
    <source>
        <strain evidence="2">HT</strain>
        <tissue evidence="2">Whole worm</tissue>
    </source>
</reference>
<gene>
    <name evidence="2" type="ORF">FBUS_05445</name>
</gene>
<keyword evidence="3" id="KW-1185">Reference proteome</keyword>